<dbReference type="Pfam" id="PF23598">
    <property type="entry name" value="LRR_14"/>
    <property type="match status" value="1"/>
</dbReference>
<gene>
    <name evidence="7 8 9" type="primary">LOC101852048</name>
</gene>
<dbReference type="PANTHER" id="PTHR48051:SF1">
    <property type="entry name" value="RAS SUPPRESSOR PROTEIN 1"/>
    <property type="match status" value="1"/>
</dbReference>
<keyword evidence="6" id="KW-1185">Reference proteome</keyword>
<proteinExistence type="predicted"/>
<dbReference type="PANTHER" id="PTHR48051">
    <property type="match status" value="1"/>
</dbReference>
<evidence type="ECO:0000313" key="7">
    <source>
        <dbReference type="RefSeq" id="XP_005108046.2"/>
    </source>
</evidence>
<evidence type="ECO:0000313" key="8">
    <source>
        <dbReference type="RefSeq" id="XP_035828220.1"/>
    </source>
</evidence>
<dbReference type="SMART" id="SM00369">
    <property type="entry name" value="LRR_TYP"/>
    <property type="match status" value="7"/>
</dbReference>
<dbReference type="RefSeq" id="XP_005108046.2">
    <property type="nucleotide sequence ID" value="XM_005107989.3"/>
</dbReference>
<dbReference type="Gene3D" id="3.80.10.10">
    <property type="entry name" value="Ribonuclease Inhibitor"/>
    <property type="match status" value="2"/>
</dbReference>
<dbReference type="Proteomes" id="UP000694888">
    <property type="component" value="Unplaced"/>
</dbReference>
<dbReference type="InterPro" id="IPR003591">
    <property type="entry name" value="Leu-rich_rpt_typical-subtyp"/>
</dbReference>
<feature type="domain" description="Disease resistance R13L4/SHOC-2-like LRR" evidence="5">
    <location>
        <begin position="220"/>
        <end position="346"/>
    </location>
</feature>
<keyword evidence="4" id="KW-0812">Transmembrane</keyword>
<reference evidence="7 8" key="1">
    <citation type="submission" date="2025-05" db="UniProtKB">
        <authorList>
            <consortium name="RefSeq"/>
        </authorList>
    </citation>
    <scope>IDENTIFICATION</scope>
</reference>
<dbReference type="InterPro" id="IPR055414">
    <property type="entry name" value="LRR_R13L4/SHOC2-like"/>
</dbReference>
<keyword evidence="2" id="KW-0677">Repeat</keyword>
<dbReference type="RefSeq" id="XP_035828221.1">
    <property type="nucleotide sequence ID" value="XM_035972328.1"/>
</dbReference>
<keyword evidence="4" id="KW-0472">Membrane</keyword>
<keyword evidence="4" id="KW-1133">Transmembrane helix</keyword>
<dbReference type="RefSeq" id="XP_035828220.1">
    <property type="nucleotide sequence ID" value="XM_035972327.1"/>
</dbReference>
<dbReference type="GeneID" id="101852048"/>
<accession>A0ABM0K3Q0</accession>
<feature type="transmembrane region" description="Helical" evidence="4">
    <location>
        <begin position="23"/>
        <end position="45"/>
    </location>
</feature>
<evidence type="ECO:0000313" key="9">
    <source>
        <dbReference type="RefSeq" id="XP_035828221.1"/>
    </source>
</evidence>
<name>A0ABM0K3Q0_APLCA</name>
<feature type="region of interest" description="Disordered" evidence="3">
    <location>
        <begin position="61"/>
        <end position="86"/>
    </location>
</feature>
<dbReference type="SUPFAM" id="SSF52058">
    <property type="entry name" value="L domain-like"/>
    <property type="match status" value="1"/>
</dbReference>
<dbReference type="Pfam" id="PF00560">
    <property type="entry name" value="LRR_1"/>
    <property type="match status" value="1"/>
</dbReference>
<evidence type="ECO:0000259" key="5">
    <source>
        <dbReference type="Pfam" id="PF23598"/>
    </source>
</evidence>
<keyword evidence="1" id="KW-0433">Leucine-rich repeat</keyword>
<evidence type="ECO:0000256" key="1">
    <source>
        <dbReference type="ARBA" id="ARBA00022614"/>
    </source>
</evidence>
<organism evidence="6 7">
    <name type="scientific">Aplysia californica</name>
    <name type="common">California sea hare</name>
    <dbReference type="NCBI Taxonomy" id="6500"/>
    <lineage>
        <taxon>Eukaryota</taxon>
        <taxon>Metazoa</taxon>
        <taxon>Spiralia</taxon>
        <taxon>Lophotrochozoa</taxon>
        <taxon>Mollusca</taxon>
        <taxon>Gastropoda</taxon>
        <taxon>Heterobranchia</taxon>
        <taxon>Euthyneura</taxon>
        <taxon>Tectipleura</taxon>
        <taxon>Aplysiida</taxon>
        <taxon>Aplysioidea</taxon>
        <taxon>Aplysiidae</taxon>
        <taxon>Aplysia</taxon>
    </lineage>
</organism>
<dbReference type="InterPro" id="IPR032675">
    <property type="entry name" value="LRR_dom_sf"/>
</dbReference>
<protein>
    <submittedName>
        <fullName evidence="7 8">Leucine-rich repeat-containing protein 58</fullName>
    </submittedName>
</protein>
<evidence type="ECO:0000313" key="6">
    <source>
        <dbReference type="Proteomes" id="UP000694888"/>
    </source>
</evidence>
<evidence type="ECO:0000256" key="4">
    <source>
        <dbReference type="SAM" id="Phobius"/>
    </source>
</evidence>
<evidence type="ECO:0000256" key="3">
    <source>
        <dbReference type="SAM" id="MobiDB-lite"/>
    </source>
</evidence>
<evidence type="ECO:0000256" key="2">
    <source>
        <dbReference type="ARBA" id="ARBA00022737"/>
    </source>
</evidence>
<dbReference type="InterPro" id="IPR050216">
    <property type="entry name" value="LRR_domain-containing"/>
</dbReference>
<dbReference type="PROSITE" id="PS51450">
    <property type="entry name" value="LRR"/>
    <property type="match status" value="2"/>
</dbReference>
<dbReference type="InterPro" id="IPR001611">
    <property type="entry name" value="Leu-rich_rpt"/>
</dbReference>
<sequence length="544" mass="61398">MWVVDEISHVIQEMLLEGNLHNIIVFTVITSSSVLSVVGAIKHIYTFIYNLRHGRQNALHQQPPASAMPRRFSSSTDSSFGDKTRFSKMRRTQSTTSWSERKVLKSAQWNRASRLKKQQQVNPRCLKCDAAGWERFCVFGLCGQCCEAEGGCHKGGHSQRPMSYTPWVLQSSKTAMMVDLSNMCLREVPERLGYESMDATTLNLSHNLLSDLPEHMSVMRSIVNVSLKQNLFSYIPSFFRSLHKLSCLDLRNNSFHIFPEPLLHLTHLRKLYLDHNQLRELPDDIDRLLSLECLSVGNNNLSFIPSAVFNIRRLKSLSFRGNKKVSLLPSAVENLICLQTLDLSHCDISFLPPCLSACAMLRKLLLSHNRISQLPSEISQCFRLERLCVDHNCLSHLPAGLLYRQANLTLSACNNKFVARPDSQLMCVVLDELPSSRRCPVASLKSLTRSLIVRCRVPTEQLPVPLQEELSFTSCCWSCGKCEEPRSTRFIKFSSFGHSSHTLPFLYTFCNYHLLGGRVKAATAGGAGEESTASLCDFYSLCVL</sequence>